<sequence>MESAVLLSCIVPHSRQNAVNSLHQQKTLILTFHRLNGEGHIDLTIEQLTLGTAPPGCEYNGGFCALNFRFCVDAVDDHFVDTFVADRPFCNILYANFSVVVHGERPYSDRFAVDAPSGVIHQRRFDVTSPMAPVNYGNIFKYRLKATCSAGFVGALKLANRQSPGWTRTAEI</sequence>
<evidence type="ECO:0000313" key="2">
    <source>
        <dbReference type="WBParaSite" id="Gr19_v10_g16469.t1"/>
    </source>
</evidence>
<dbReference type="AlphaFoldDB" id="A0A914HGR8"/>
<reference evidence="2" key="1">
    <citation type="submission" date="2022-11" db="UniProtKB">
        <authorList>
            <consortium name="WormBaseParasite"/>
        </authorList>
    </citation>
    <scope>IDENTIFICATION</scope>
</reference>
<organism evidence="1 2">
    <name type="scientific">Globodera rostochiensis</name>
    <name type="common">Golden nematode worm</name>
    <name type="synonym">Heterodera rostochiensis</name>
    <dbReference type="NCBI Taxonomy" id="31243"/>
    <lineage>
        <taxon>Eukaryota</taxon>
        <taxon>Metazoa</taxon>
        <taxon>Ecdysozoa</taxon>
        <taxon>Nematoda</taxon>
        <taxon>Chromadorea</taxon>
        <taxon>Rhabditida</taxon>
        <taxon>Tylenchina</taxon>
        <taxon>Tylenchomorpha</taxon>
        <taxon>Tylenchoidea</taxon>
        <taxon>Heteroderidae</taxon>
        <taxon>Heteroderinae</taxon>
        <taxon>Globodera</taxon>
    </lineage>
</organism>
<evidence type="ECO:0000313" key="1">
    <source>
        <dbReference type="Proteomes" id="UP000887572"/>
    </source>
</evidence>
<accession>A0A914HGR8</accession>
<protein>
    <submittedName>
        <fullName evidence="2">Uncharacterized protein</fullName>
    </submittedName>
</protein>
<proteinExistence type="predicted"/>
<dbReference type="Proteomes" id="UP000887572">
    <property type="component" value="Unplaced"/>
</dbReference>
<name>A0A914HGR8_GLORO</name>
<keyword evidence="1" id="KW-1185">Reference proteome</keyword>
<dbReference type="WBParaSite" id="Gr19_v10_g16469.t1">
    <property type="protein sequence ID" value="Gr19_v10_g16469.t1"/>
    <property type="gene ID" value="Gr19_v10_g16469"/>
</dbReference>